<dbReference type="Proteomes" id="UP000053707">
    <property type="component" value="Unassembled WGS sequence"/>
</dbReference>
<feature type="region of interest" description="Disordered" evidence="3">
    <location>
        <begin position="210"/>
        <end position="232"/>
    </location>
</feature>
<organism evidence="5 6">
    <name type="scientific">Mycobacterium lehmannii</name>
    <dbReference type="NCBI Taxonomy" id="2048550"/>
    <lineage>
        <taxon>Bacteria</taxon>
        <taxon>Bacillati</taxon>
        <taxon>Actinomycetota</taxon>
        <taxon>Actinomycetes</taxon>
        <taxon>Mycobacteriales</taxon>
        <taxon>Mycobacteriaceae</taxon>
        <taxon>Mycobacterium</taxon>
    </lineage>
</organism>
<dbReference type="InterPro" id="IPR001647">
    <property type="entry name" value="HTH_TetR"/>
</dbReference>
<dbReference type="SUPFAM" id="SSF46689">
    <property type="entry name" value="Homeodomain-like"/>
    <property type="match status" value="1"/>
</dbReference>
<dbReference type="InterPro" id="IPR036271">
    <property type="entry name" value="Tet_transcr_reg_TetR-rel_C_sf"/>
</dbReference>
<feature type="domain" description="HTH tetR-type" evidence="4">
    <location>
        <begin position="8"/>
        <end position="67"/>
    </location>
</feature>
<dbReference type="PROSITE" id="PS50977">
    <property type="entry name" value="HTH_TETR_2"/>
    <property type="match status" value="1"/>
</dbReference>
<dbReference type="InterPro" id="IPR041484">
    <property type="entry name" value="TetR_C_25"/>
</dbReference>
<reference evidence="5 6" key="1">
    <citation type="submission" date="2016-01" db="EMBL/GenBank/DDBJ databases">
        <authorList>
            <consortium name="TB Trials Study Group"/>
            <person name="Sutton G."/>
            <person name="Brinkac L."/>
            <person name="Sanka R."/>
            <person name="Adams M."/>
            <person name="Lau E.L."/>
            <person name="Macaden R."/>
            <person name="Grewal H.M.S."/>
        </authorList>
    </citation>
    <scope>NUCLEOTIDE SEQUENCE [LARGE SCALE GENOMIC DNA]</scope>
    <source>
        <strain evidence="5 6">IS-1744</strain>
    </source>
</reference>
<keyword evidence="6" id="KW-1185">Reference proteome</keyword>
<dbReference type="RefSeq" id="WP_064396660.1">
    <property type="nucleotide sequence ID" value="NZ_LQIR01000022.1"/>
</dbReference>
<dbReference type="PANTHER" id="PTHR30055">
    <property type="entry name" value="HTH-TYPE TRANSCRIPTIONAL REGULATOR RUTR"/>
    <property type="match status" value="1"/>
</dbReference>
<comment type="caution">
    <text evidence="5">The sequence shown here is derived from an EMBL/GenBank/DDBJ whole genome shotgun (WGS) entry which is preliminary data.</text>
</comment>
<dbReference type="Pfam" id="PF00440">
    <property type="entry name" value="TetR_N"/>
    <property type="match status" value="1"/>
</dbReference>
<sequence length="232" mass="25463">MRSASNDLTAVARIRDAAIDQWGQHGFNVGLRTIAEAAGVSAALVIHHFGSKDGLRKACDDFIADEIRQAKTESMQTSDPATWLAQMAEIESYAPLMAYLVRSMQSGSELAKSFWRRMIDQVEQYTDEGVRSGVLKPSRDPRARARYLGMIGGGGFLLYLQLHDNPTDLRAVLRDYSEDMVLPALELYTEGLMADSTMYDAFLAQREKGIPFTTGEEGDRDDGSDSAPSAAG</sequence>
<gene>
    <name evidence="5" type="ORF">AU192_19050</name>
</gene>
<dbReference type="Pfam" id="PF17933">
    <property type="entry name" value="TetR_C_25"/>
    <property type="match status" value="1"/>
</dbReference>
<evidence type="ECO:0000313" key="6">
    <source>
        <dbReference type="Proteomes" id="UP000053707"/>
    </source>
</evidence>
<dbReference type="PRINTS" id="PR00455">
    <property type="entry name" value="HTHTETR"/>
</dbReference>
<evidence type="ECO:0000256" key="2">
    <source>
        <dbReference type="PROSITE-ProRule" id="PRU00335"/>
    </source>
</evidence>
<name>A0A117JJN7_9MYCO</name>
<evidence type="ECO:0000313" key="5">
    <source>
        <dbReference type="EMBL" id="KUI15126.1"/>
    </source>
</evidence>
<protein>
    <submittedName>
        <fullName evidence="5">TetR family transcriptional regulator</fullName>
    </submittedName>
</protein>
<dbReference type="InterPro" id="IPR009057">
    <property type="entry name" value="Homeodomain-like_sf"/>
</dbReference>
<dbReference type="PANTHER" id="PTHR30055:SF146">
    <property type="entry name" value="HTH-TYPE TRANSCRIPTIONAL DUAL REGULATOR CECR"/>
    <property type="match status" value="1"/>
</dbReference>
<feature type="DNA-binding region" description="H-T-H motif" evidence="2">
    <location>
        <begin position="30"/>
        <end position="49"/>
    </location>
</feature>
<evidence type="ECO:0000256" key="1">
    <source>
        <dbReference type="ARBA" id="ARBA00023125"/>
    </source>
</evidence>
<dbReference type="EMBL" id="LQIR01000022">
    <property type="protein sequence ID" value="KUI15126.1"/>
    <property type="molecule type" value="Genomic_DNA"/>
</dbReference>
<dbReference type="AlphaFoldDB" id="A0A117JJN7"/>
<keyword evidence="1 2" id="KW-0238">DNA-binding</keyword>
<accession>A0A117JJN7</accession>
<proteinExistence type="predicted"/>
<evidence type="ECO:0000256" key="3">
    <source>
        <dbReference type="SAM" id="MobiDB-lite"/>
    </source>
</evidence>
<dbReference type="SUPFAM" id="SSF48498">
    <property type="entry name" value="Tetracyclin repressor-like, C-terminal domain"/>
    <property type="match status" value="1"/>
</dbReference>
<dbReference type="InterPro" id="IPR050109">
    <property type="entry name" value="HTH-type_TetR-like_transc_reg"/>
</dbReference>
<dbReference type="GO" id="GO:0000976">
    <property type="term" value="F:transcription cis-regulatory region binding"/>
    <property type="evidence" value="ECO:0007669"/>
    <property type="project" value="TreeGrafter"/>
</dbReference>
<dbReference type="GO" id="GO:0003700">
    <property type="term" value="F:DNA-binding transcription factor activity"/>
    <property type="evidence" value="ECO:0007669"/>
    <property type="project" value="TreeGrafter"/>
</dbReference>
<dbReference type="Gene3D" id="1.10.357.10">
    <property type="entry name" value="Tetracycline Repressor, domain 2"/>
    <property type="match status" value="1"/>
</dbReference>
<evidence type="ECO:0000259" key="4">
    <source>
        <dbReference type="PROSITE" id="PS50977"/>
    </source>
</evidence>